<proteinExistence type="predicted"/>
<protein>
    <submittedName>
        <fullName evidence="7">Oligosaccharide flippase family protein</fullName>
    </submittedName>
</protein>
<feature type="transmembrane region" description="Helical" evidence="6">
    <location>
        <begin position="151"/>
        <end position="173"/>
    </location>
</feature>
<evidence type="ECO:0000256" key="2">
    <source>
        <dbReference type="ARBA" id="ARBA00022475"/>
    </source>
</evidence>
<evidence type="ECO:0000256" key="1">
    <source>
        <dbReference type="ARBA" id="ARBA00004651"/>
    </source>
</evidence>
<feature type="transmembrane region" description="Helical" evidence="6">
    <location>
        <begin position="91"/>
        <end position="112"/>
    </location>
</feature>
<evidence type="ECO:0000256" key="5">
    <source>
        <dbReference type="ARBA" id="ARBA00023136"/>
    </source>
</evidence>
<keyword evidence="2" id="KW-1003">Cell membrane</keyword>
<evidence type="ECO:0000313" key="8">
    <source>
        <dbReference type="Proteomes" id="UP000424966"/>
    </source>
</evidence>
<keyword evidence="4 6" id="KW-1133">Transmembrane helix</keyword>
<keyword evidence="5 6" id="KW-0472">Membrane</keyword>
<dbReference type="GeneID" id="58046352"/>
<comment type="subcellular location">
    <subcellularLocation>
        <location evidence="1">Cell membrane</location>
        <topology evidence="1">Multi-pass membrane protein</topology>
    </subcellularLocation>
</comment>
<organism evidence="7 8">
    <name type="scientific">Yersinia intermedia</name>
    <dbReference type="NCBI Taxonomy" id="631"/>
    <lineage>
        <taxon>Bacteria</taxon>
        <taxon>Pseudomonadati</taxon>
        <taxon>Pseudomonadota</taxon>
        <taxon>Gammaproteobacteria</taxon>
        <taxon>Enterobacterales</taxon>
        <taxon>Yersiniaceae</taxon>
        <taxon>Yersinia</taxon>
    </lineage>
</organism>
<feature type="transmembrane region" description="Helical" evidence="6">
    <location>
        <begin position="301"/>
        <end position="326"/>
    </location>
</feature>
<dbReference type="Proteomes" id="UP000424966">
    <property type="component" value="Chromosome"/>
</dbReference>
<feature type="transmembrane region" description="Helical" evidence="6">
    <location>
        <begin position="179"/>
        <end position="198"/>
    </location>
</feature>
<dbReference type="InterPro" id="IPR050833">
    <property type="entry name" value="Poly_Biosynth_Transport"/>
</dbReference>
<reference evidence="7 8" key="1">
    <citation type="submission" date="2019-11" db="EMBL/GenBank/DDBJ databases">
        <title>FDA dAtabase for Regulatory Grade micrObial Sequences (FDA-ARGOS): Supporting development and validation of Infectious Disease Dx tests.</title>
        <authorList>
            <person name="Patel R."/>
            <person name="Rucinski S."/>
            <person name="Tallon L."/>
            <person name="Sadzewicz L."/>
            <person name="Vavikolanu K."/>
            <person name="Mehta A."/>
            <person name="Aluvathingal J."/>
            <person name="Nadendla S."/>
            <person name="Nandy P."/>
            <person name="Geyer C."/>
            <person name="Yan Y."/>
            <person name="Sichtig H."/>
        </authorList>
    </citation>
    <scope>NUCLEOTIDE SEQUENCE [LARGE SCALE GENOMIC DNA]</scope>
    <source>
        <strain evidence="7 8">FDAARGOS_729</strain>
    </source>
</reference>
<dbReference type="InterPro" id="IPR002797">
    <property type="entry name" value="Polysacc_synth"/>
</dbReference>
<sequence>MAKLNFTQVTILSGIVTLLRLVCGFFISKVVAVYTGPSGLAALGQLQNFVTFINGFIASQVSQGVNRYTAENSHDYSAAALFWRAALKLSIAASTVIIIIGVLLSEKLAIWLFHNEKFYWLVILALLVIPLNVANSLFLGVLNGLSDYKRYFIANVLAILSSLVSMSFLVYFYGLTGALISAALNNAIAGFWLVLLLYRQYWFSAKYWFGPTERKKLLEMRNYFFMGVIGAFTGPISLIIVRSILSSHLSLTDAGYWQAVSKISEAYLAVLTTALTVYYFPKTAAAKLRSDYLSILKKGALVVIPMAVLMSLTIYFLRDFIIYLLFSKDFYRANVLFFYQNIGDVLRITSWLFATILLAKGYFKINAILEIVFSALFPLLTYLLISSSGLIAVSLAYMLNYGLYLIVVVFVYMAHLGKISNE</sequence>
<feature type="transmembrane region" description="Helical" evidence="6">
    <location>
        <begin position="391"/>
        <end position="414"/>
    </location>
</feature>
<accession>A0ABX6F610</accession>
<name>A0ABX6F610_YERIN</name>
<feature type="transmembrane region" description="Helical" evidence="6">
    <location>
        <begin position="223"/>
        <end position="244"/>
    </location>
</feature>
<evidence type="ECO:0000313" key="7">
    <source>
        <dbReference type="EMBL" id="QGR70467.1"/>
    </source>
</evidence>
<feature type="transmembrane region" description="Helical" evidence="6">
    <location>
        <begin position="6"/>
        <end position="27"/>
    </location>
</feature>
<evidence type="ECO:0000256" key="6">
    <source>
        <dbReference type="SAM" id="Phobius"/>
    </source>
</evidence>
<dbReference type="PANTHER" id="PTHR30250:SF30">
    <property type="entry name" value="LIPID III FLIPPASE"/>
    <property type="match status" value="1"/>
</dbReference>
<dbReference type="InterPro" id="IPR044550">
    <property type="entry name" value="WzxE"/>
</dbReference>
<dbReference type="CDD" id="cd13125">
    <property type="entry name" value="MATE_like_10"/>
    <property type="match status" value="1"/>
</dbReference>
<feature type="transmembrane region" description="Helical" evidence="6">
    <location>
        <begin position="365"/>
        <end position="385"/>
    </location>
</feature>
<evidence type="ECO:0000256" key="4">
    <source>
        <dbReference type="ARBA" id="ARBA00022989"/>
    </source>
</evidence>
<keyword evidence="8" id="KW-1185">Reference proteome</keyword>
<evidence type="ECO:0000256" key="3">
    <source>
        <dbReference type="ARBA" id="ARBA00022692"/>
    </source>
</evidence>
<dbReference type="PANTHER" id="PTHR30250">
    <property type="entry name" value="PST FAMILY PREDICTED COLANIC ACID TRANSPORTER"/>
    <property type="match status" value="1"/>
</dbReference>
<keyword evidence="3 6" id="KW-0812">Transmembrane</keyword>
<dbReference type="RefSeq" id="WP_086018932.1">
    <property type="nucleotide sequence ID" value="NZ_CABHXW010000014.1"/>
</dbReference>
<dbReference type="Pfam" id="PF01943">
    <property type="entry name" value="Polysacc_synt"/>
    <property type="match status" value="1"/>
</dbReference>
<dbReference type="EMBL" id="CP046294">
    <property type="protein sequence ID" value="QGR70467.1"/>
    <property type="molecule type" value="Genomic_DNA"/>
</dbReference>
<gene>
    <name evidence="7" type="ORF">FOC37_08780</name>
</gene>
<feature type="transmembrane region" description="Helical" evidence="6">
    <location>
        <begin position="118"/>
        <end position="139"/>
    </location>
</feature>
<feature type="transmembrane region" description="Helical" evidence="6">
    <location>
        <begin position="256"/>
        <end position="280"/>
    </location>
</feature>
<feature type="transmembrane region" description="Helical" evidence="6">
    <location>
        <begin position="338"/>
        <end position="358"/>
    </location>
</feature>